<dbReference type="AlphaFoldDB" id="A0A816V5Y9"/>
<dbReference type="SMART" id="SM00054">
    <property type="entry name" value="EFh"/>
    <property type="match status" value="3"/>
</dbReference>
<comment type="caution">
    <text evidence="6">The sequence shown here is derived from an EMBL/GenBank/DDBJ whole genome shotgun (WGS) entry which is preliminary data.</text>
</comment>
<proteinExistence type="inferred from homology"/>
<evidence type="ECO:0000313" key="7">
    <source>
        <dbReference type="EMBL" id="CAF2142935.1"/>
    </source>
</evidence>
<dbReference type="Pfam" id="PF00036">
    <property type="entry name" value="EF-hand_1"/>
    <property type="match status" value="1"/>
</dbReference>
<sequence length="190" mass="21526">MGNRQNKESSTDLTPQHIAVLKANTKLNEEEIHKWHAKFIRDSPNGKLDKKTFVEAYKNMFPHGKVDKYAKYAFDTFDANHDGTIDFDEFLLTVAVTSGGDLSNRLDIAFDMYDISNDGLLTESEITKVITAMYDLVGETDRSGDRDPHKRATEIIAKLDINHDKKLNKLEFVAGCKNDPVIRQMLVPHA</sequence>
<keyword evidence="4" id="KW-0106">Calcium</keyword>
<evidence type="ECO:0000259" key="5">
    <source>
        <dbReference type="PROSITE" id="PS50222"/>
    </source>
</evidence>
<dbReference type="Pfam" id="PF13499">
    <property type="entry name" value="EF-hand_7"/>
    <property type="match status" value="1"/>
</dbReference>
<dbReference type="InterPro" id="IPR018247">
    <property type="entry name" value="EF_Hand_1_Ca_BS"/>
</dbReference>
<dbReference type="InterPro" id="IPR028846">
    <property type="entry name" value="Recoverin"/>
</dbReference>
<evidence type="ECO:0000256" key="2">
    <source>
        <dbReference type="ARBA" id="ARBA00022723"/>
    </source>
</evidence>
<dbReference type="InterPro" id="IPR011992">
    <property type="entry name" value="EF-hand-dom_pair"/>
</dbReference>
<dbReference type="EMBL" id="CAJNRG010012752">
    <property type="protein sequence ID" value="CAF2142935.1"/>
    <property type="molecule type" value="Genomic_DNA"/>
</dbReference>
<evidence type="ECO:0000256" key="4">
    <source>
        <dbReference type="ARBA" id="ARBA00022837"/>
    </source>
</evidence>
<dbReference type="InterPro" id="IPR002048">
    <property type="entry name" value="EF_hand_dom"/>
</dbReference>
<protein>
    <recommendedName>
        <fullName evidence="5">EF-hand domain-containing protein</fullName>
    </recommendedName>
</protein>
<gene>
    <name evidence="6" type="ORF">WKI299_LOCUS24582</name>
    <name evidence="7" type="ORF">XDN619_LOCUS27099</name>
</gene>
<dbReference type="FunFam" id="1.10.238.10:FF:000009">
    <property type="entry name" value="Visinin-like protein 1"/>
    <property type="match status" value="1"/>
</dbReference>
<dbReference type="PANTHER" id="PTHR23055:SF69">
    <property type="entry name" value="NEURONAL CALCIUM SENSOR 2"/>
    <property type="match status" value="1"/>
</dbReference>
<evidence type="ECO:0000256" key="1">
    <source>
        <dbReference type="ARBA" id="ARBA00006049"/>
    </source>
</evidence>
<dbReference type="EMBL" id="CAJNRF010010573">
    <property type="protein sequence ID" value="CAF2122010.1"/>
    <property type="molecule type" value="Genomic_DNA"/>
</dbReference>
<dbReference type="PROSITE" id="PS00018">
    <property type="entry name" value="EF_HAND_1"/>
    <property type="match status" value="3"/>
</dbReference>
<organism evidence="6 8">
    <name type="scientific">Rotaria magnacalcarata</name>
    <dbReference type="NCBI Taxonomy" id="392030"/>
    <lineage>
        <taxon>Eukaryota</taxon>
        <taxon>Metazoa</taxon>
        <taxon>Spiralia</taxon>
        <taxon>Gnathifera</taxon>
        <taxon>Rotifera</taxon>
        <taxon>Eurotatoria</taxon>
        <taxon>Bdelloidea</taxon>
        <taxon>Philodinida</taxon>
        <taxon>Philodinidae</taxon>
        <taxon>Rotaria</taxon>
    </lineage>
</organism>
<evidence type="ECO:0000313" key="8">
    <source>
        <dbReference type="Proteomes" id="UP000663856"/>
    </source>
</evidence>
<dbReference type="Gene3D" id="1.10.238.10">
    <property type="entry name" value="EF-hand"/>
    <property type="match status" value="1"/>
</dbReference>
<feature type="domain" description="EF-hand" evidence="5">
    <location>
        <begin position="65"/>
        <end position="100"/>
    </location>
</feature>
<dbReference type="PRINTS" id="PR00450">
    <property type="entry name" value="RECOVERIN"/>
</dbReference>
<dbReference type="PROSITE" id="PS50222">
    <property type="entry name" value="EF_HAND_2"/>
    <property type="match status" value="2"/>
</dbReference>
<feature type="domain" description="EF-hand" evidence="5">
    <location>
        <begin position="101"/>
        <end position="136"/>
    </location>
</feature>
<dbReference type="CDD" id="cd00051">
    <property type="entry name" value="EFh"/>
    <property type="match status" value="1"/>
</dbReference>
<dbReference type="PANTHER" id="PTHR23055">
    <property type="entry name" value="CALCIUM BINDING PROTEINS"/>
    <property type="match status" value="1"/>
</dbReference>
<dbReference type="SUPFAM" id="SSF47473">
    <property type="entry name" value="EF-hand"/>
    <property type="match status" value="1"/>
</dbReference>
<keyword evidence="2" id="KW-0479">Metal-binding</keyword>
<reference evidence="6" key="1">
    <citation type="submission" date="2021-02" db="EMBL/GenBank/DDBJ databases">
        <authorList>
            <person name="Nowell W R."/>
        </authorList>
    </citation>
    <scope>NUCLEOTIDE SEQUENCE</scope>
</reference>
<dbReference type="GO" id="GO:0005509">
    <property type="term" value="F:calcium ion binding"/>
    <property type="evidence" value="ECO:0007669"/>
    <property type="project" value="InterPro"/>
</dbReference>
<name>A0A816V5Y9_9BILA</name>
<keyword evidence="3" id="KW-0677">Repeat</keyword>
<comment type="similarity">
    <text evidence="1">Belongs to the recoverin family.</text>
</comment>
<evidence type="ECO:0000256" key="3">
    <source>
        <dbReference type="ARBA" id="ARBA00022737"/>
    </source>
</evidence>
<dbReference type="Proteomes" id="UP000663887">
    <property type="component" value="Unassembled WGS sequence"/>
</dbReference>
<evidence type="ECO:0000313" key="6">
    <source>
        <dbReference type="EMBL" id="CAF2122010.1"/>
    </source>
</evidence>
<accession>A0A816V5Y9</accession>
<dbReference type="Proteomes" id="UP000663856">
    <property type="component" value="Unassembled WGS sequence"/>
</dbReference>